<keyword evidence="2" id="KW-0732">Signal</keyword>
<evidence type="ECO:0000256" key="2">
    <source>
        <dbReference type="SAM" id="SignalP"/>
    </source>
</evidence>
<evidence type="ECO:0000313" key="3">
    <source>
        <dbReference type="EMBL" id="KAK1358133.1"/>
    </source>
</evidence>
<gene>
    <name evidence="3" type="ORF">POM88_051389</name>
</gene>
<dbReference type="Proteomes" id="UP001237642">
    <property type="component" value="Unassembled WGS sequence"/>
</dbReference>
<sequence>MIPAAKVFFLLSLFTFLGTHARNLPEDILRISNVDYGLASSIRSITRPAIKSPPPPEVDPPIRPIMSNKIITMPSFIGKTHSPPPAPYIAPPHDQANAYQRWTSIFATRGTRDNEIIKRPHQLSPPPPHLAPPQVEKEIK</sequence>
<accession>A0AAD8H0J0</accession>
<evidence type="ECO:0000313" key="4">
    <source>
        <dbReference type="Proteomes" id="UP001237642"/>
    </source>
</evidence>
<reference evidence="3" key="2">
    <citation type="submission" date="2023-05" db="EMBL/GenBank/DDBJ databases">
        <authorList>
            <person name="Schelkunov M.I."/>
        </authorList>
    </citation>
    <scope>NUCLEOTIDE SEQUENCE</scope>
    <source>
        <strain evidence="3">Hsosn_3</strain>
        <tissue evidence="3">Leaf</tissue>
    </source>
</reference>
<feature type="region of interest" description="Disordered" evidence="1">
    <location>
        <begin position="115"/>
        <end position="140"/>
    </location>
</feature>
<dbReference type="AlphaFoldDB" id="A0AAD8H0J0"/>
<proteinExistence type="predicted"/>
<name>A0AAD8H0J0_9APIA</name>
<dbReference type="EMBL" id="JAUIZM010000011">
    <property type="protein sequence ID" value="KAK1358133.1"/>
    <property type="molecule type" value="Genomic_DNA"/>
</dbReference>
<protein>
    <submittedName>
        <fullName evidence="3">Uncharacterized protein</fullName>
    </submittedName>
</protein>
<comment type="caution">
    <text evidence="3">The sequence shown here is derived from an EMBL/GenBank/DDBJ whole genome shotgun (WGS) entry which is preliminary data.</text>
</comment>
<evidence type="ECO:0000256" key="1">
    <source>
        <dbReference type="SAM" id="MobiDB-lite"/>
    </source>
</evidence>
<organism evidence="3 4">
    <name type="scientific">Heracleum sosnowskyi</name>
    <dbReference type="NCBI Taxonomy" id="360622"/>
    <lineage>
        <taxon>Eukaryota</taxon>
        <taxon>Viridiplantae</taxon>
        <taxon>Streptophyta</taxon>
        <taxon>Embryophyta</taxon>
        <taxon>Tracheophyta</taxon>
        <taxon>Spermatophyta</taxon>
        <taxon>Magnoliopsida</taxon>
        <taxon>eudicotyledons</taxon>
        <taxon>Gunneridae</taxon>
        <taxon>Pentapetalae</taxon>
        <taxon>asterids</taxon>
        <taxon>campanulids</taxon>
        <taxon>Apiales</taxon>
        <taxon>Apiaceae</taxon>
        <taxon>Apioideae</taxon>
        <taxon>apioid superclade</taxon>
        <taxon>Tordylieae</taxon>
        <taxon>Tordyliinae</taxon>
        <taxon>Heracleum</taxon>
    </lineage>
</organism>
<feature type="chain" id="PRO_5042130381" evidence="2">
    <location>
        <begin position="22"/>
        <end position="140"/>
    </location>
</feature>
<keyword evidence="4" id="KW-1185">Reference proteome</keyword>
<reference evidence="3" key="1">
    <citation type="submission" date="2023-02" db="EMBL/GenBank/DDBJ databases">
        <title>Genome of toxic invasive species Heracleum sosnowskyi carries increased number of genes despite the absence of recent whole-genome duplications.</title>
        <authorList>
            <person name="Schelkunov M."/>
            <person name="Shtratnikova V."/>
            <person name="Makarenko M."/>
            <person name="Klepikova A."/>
            <person name="Omelchenko D."/>
            <person name="Novikova G."/>
            <person name="Obukhova E."/>
            <person name="Bogdanov V."/>
            <person name="Penin A."/>
            <person name="Logacheva M."/>
        </authorList>
    </citation>
    <scope>NUCLEOTIDE SEQUENCE</scope>
    <source>
        <strain evidence="3">Hsosn_3</strain>
        <tissue evidence="3">Leaf</tissue>
    </source>
</reference>
<feature type="signal peptide" evidence="2">
    <location>
        <begin position="1"/>
        <end position="21"/>
    </location>
</feature>